<reference evidence="2 3" key="1">
    <citation type="submission" date="2019-07" db="EMBL/GenBank/DDBJ databases">
        <title>Microlunatus dokdonensis sp. nov. isolated from the rhizospheric soil of the wild plant Elymus tsukushiensis.</title>
        <authorList>
            <person name="Ghim S.-Y."/>
            <person name="Hwang Y.-J."/>
            <person name="Son J.-S."/>
            <person name="Shin J.-H."/>
        </authorList>
    </citation>
    <scope>NUCLEOTIDE SEQUENCE [LARGE SCALE GENOMIC DNA]</scope>
    <source>
        <strain evidence="2 3">KUDC0627</strain>
    </source>
</reference>
<sequence>MLQRTLRKIAIALGATTAGISLIAVNVPSSSAATTCTLQGSLPSKIVINKRDVIVHSKLSGSGDCKPKGGGFSYAAANLDGPQGAEDFAYWDRIGDSERFDFWAYDITPGSYTLRDGDAWVYDADYNDVPVKWKATSTKIKFGSRVISTKSSRKQAKVTVSATAQRYTADEKYKSYKTKVYLQRKTKNAKSYSAYKTLTSSATGKISYSYSTKKQYRYRFVIKDAASVCGSTSASTYR</sequence>
<gene>
    <name evidence="2" type="ORF">FOE78_18970</name>
</gene>
<keyword evidence="3" id="KW-1185">Reference proteome</keyword>
<dbReference type="EMBL" id="CP041692">
    <property type="protein sequence ID" value="QDP97713.1"/>
    <property type="molecule type" value="Genomic_DNA"/>
</dbReference>
<protein>
    <submittedName>
        <fullName evidence="2">Uncharacterized protein</fullName>
    </submittedName>
</protein>
<dbReference type="KEGG" id="mik:FOE78_18970"/>
<accession>A0A516Q2Q4</accession>
<name>A0A516Q2Q4_9ACTN</name>
<feature type="chain" id="PRO_5039687257" evidence="1">
    <location>
        <begin position="24"/>
        <end position="238"/>
    </location>
</feature>
<keyword evidence="1" id="KW-0732">Signal</keyword>
<organism evidence="2 3">
    <name type="scientific">Microlunatus elymi</name>
    <dbReference type="NCBI Taxonomy" id="2596828"/>
    <lineage>
        <taxon>Bacteria</taxon>
        <taxon>Bacillati</taxon>
        <taxon>Actinomycetota</taxon>
        <taxon>Actinomycetes</taxon>
        <taxon>Propionibacteriales</taxon>
        <taxon>Propionibacteriaceae</taxon>
        <taxon>Microlunatus</taxon>
    </lineage>
</organism>
<dbReference type="AlphaFoldDB" id="A0A516Q2Q4"/>
<proteinExistence type="predicted"/>
<evidence type="ECO:0000256" key="1">
    <source>
        <dbReference type="SAM" id="SignalP"/>
    </source>
</evidence>
<evidence type="ECO:0000313" key="3">
    <source>
        <dbReference type="Proteomes" id="UP000319263"/>
    </source>
</evidence>
<dbReference type="RefSeq" id="WP_143987670.1">
    <property type="nucleotide sequence ID" value="NZ_CP041692.1"/>
</dbReference>
<feature type="signal peptide" evidence="1">
    <location>
        <begin position="1"/>
        <end position="23"/>
    </location>
</feature>
<evidence type="ECO:0000313" key="2">
    <source>
        <dbReference type="EMBL" id="QDP97713.1"/>
    </source>
</evidence>
<dbReference type="Proteomes" id="UP000319263">
    <property type="component" value="Chromosome"/>
</dbReference>